<organism evidence="1 2">
    <name type="scientific">Spiroplasma syrphidicola EA-1</name>
    <dbReference type="NCBI Taxonomy" id="1276229"/>
    <lineage>
        <taxon>Bacteria</taxon>
        <taxon>Bacillati</taxon>
        <taxon>Mycoplasmatota</taxon>
        <taxon>Mollicutes</taxon>
        <taxon>Entomoplasmatales</taxon>
        <taxon>Spiroplasmataceae</taxon>
        <taxon>Spiroplasma</taxon>
    </lineage>
</organism>
<name>R4UI89_9MOLU</name>
<evidence type="ECO:0000313" key="1">
    <source>
        <dbReference type="EMBL" id="AGM25870.1"/>
    </source>
</evidence>
<accession>R4UI89</accession>
<sequence length="377" mass="44893">MINKLEPKLIFSFGVNILNKEQKNTVNTNTSLLNELEILKNFLHSSLNVKIKLNEIVSKKGAQHYNFSFKKWFSSDKDLKFLRNNNFLEFNYFFSEEQQKNISSWLDLIRNIIADGYKKIIINDKEVQKYKEIGMEEIIIFLFIILKNQGKIKRIIKLINEFFLFTKIGDEDIEEINKLVFLTVKKNFGLNDDDHNKISVKKLKNLYLFNKDIIGKNNLPNKKIKKIETITNVLYAQIKTINNNVKSQKYFFEEIFNFELNDLKWNNMFHFSDVLIVWLNNYFGKQPKGENGRFVYKNILSTLEVRANFDEKETPRGNKKYINLFFKNKNNLKNNLLIKLENTRADILYLVLWLKVIGLSRLKFFLDFSQLEIDEKK</sequence>
<proteinExistence type="predicted"/>
<evidence type="ECO:0000313" key="2">
    <source>
        <dbReference type="Proteomes" id="UP000013963"/>
    </source>
</evidence>
<keyword evidence="2" id="KW-1185">Reference proteome</keyword>
<dbReference type="AlphaFoldDB" id="R4UI89"/>
<gene>
    <name evidence="1" type="ORF">SSYRP_v1c02740</name>
</gene>
<dbReference type="STRING" id="1276229.SSYRP_v1c02740"/>
<dbReference type="HOGENOM" id="CLU_733435_0_0_14"/>
<dbReference type="EMBL" id="CP005078">
    <property type="protein sequence ID" value="AGM25870.1"/>
    <property type="molecule type" value="Genomic_DNA"/>
</dbReference>
<dbReference type="PATRIC" id="fig|1276229.3.peg.272"/>
<reference evidence="1 2" key="1">
    <citation type="journal article" date="2013" name="Genome Biol. Evol.">
        <title>Complete genomes of two dipteran-associated spiroplasmas provided insights into the origin, dynamics, and impacts of viral invasion in spiroplasma.</title>
        <authorList>
            <person name="Ku C."/>
            <person name="Lo W.S."/>
            <person name="Chen L.L."/>
            <person name="Kuo C.H."/>
        </authorList>
    </citation>
    <scope>NUCLEOTIDE SEQUENCE [LARGE SCALE GENOMIC DNA]</scope>
    <source>
        <strain evidence="1">EA-1</strain>
    </source>
</reference>
<dbReference type="KEGG" id="ssyr:SSYRP_v1c02740"/>
<dbReference type="RefSeq" id="WP_016340519.1">
    <property type="nucleotide sequence ID" value="NC_021284.1"/>
</dbReference>
<dbReference type="Proteomes" id="UP000013963">
    <property type="component" value="Chromosome"/>
</dbReference>
<protein>
    <submittedName>
        <fullName evidence="1">Uncharacterized protein</fullName>
    </submittedName>
</protein>